<accession>A0A1U8AMN6</accession>
<dbReference type="Gene3D" id="2.60.40.150">
    <property type="entry name" value="C2 domain"/>
    <property type="match status" value="2"/>
</dbReference>
<dbReference type="OrthoDB" id="270970at2759"/>
<dbReference type="InterPro" id="IPR035892">
    <property type="entry name" value="C2_domain_sf"/>
</dbReference>
<dbReference type="SMART" id="SM00239">
    <property type="entry name" value="C2"/>
    <property type="match status" value="3"/>
</dbReference>
<dbReference type="InParanoid" id="A0A1U8AMN6"/>
<evidence type="ECO:0000256" key="1">
    <source>
        <dbReference type="ARBA" id="ARBA00004370"/>
    </source>
</evidence>
<dbReference type="GO" id="GO:0008289">
    <property type="term" value="F:lipid binding"/>
    <property type="evidence" value="ECO:0007669"/>
    <property type="project" value="UniProtKB-KW"/>
</dbReference>
<name>A0A1U8AMN6_NELNU</name>
<protein>
    <submittedName>
        <fullName evidence="9">Extended synaptotagmin-1-like isoform X1</fullName>
    </submittedName>
</protein>
<evidence type="ECO:0000256" key="4">
    <source>
        <dbReference type="ARBA" id="ARBA00023121"/>
    </source>
</evidence>
<dbReference type="PROSITE" id="PS50004">
    <property type="entry name" value="C2"/>
    <property type="match status" value="2"/>
</dbReference>
<keyword evidence="3" id="KW-0445">Lipid transport</keyword>
<feature type="domain" description="C2" evidence="6">
    <location>
        <begin position="597"/>
        <end position="711"/>
    </location>
</feature>
<dbReference type="PROSITE" id="PS51847">
    <property type="entry name" value="SMP"/>
    <property type="match status" value="1"/>
</dbReference>
<evidence type="ECO:0000256" key="3">
    <source>
        <dbReference type="ARBA" id="ARBA00023055"/>
    </source>
</evidence>
<gene>
    <name evidence="9" type="primary">LOC104602118</name>
</gene>
<dbReference type="SUPFAM" id="SSF49562">
    <property type="entry name" value="C2 domain (Calcium/lipid-binding domain, CaLB)"/>
    <property type="match status" value="3"/>
</dbReference>
<dbReference type="InterPro" id="IPR031468">
    <property type="entry name" value="SMP_LBD"/>
</dbReference>
<keyword evidence="5" id="KW-0472">Membrane</keyword>
<dbReference type="InterPro" id="IPR000008">
    <property type="entry name" value="C2_dom"/>
</dbReference>
<feature type="domain" description="C2" evidence="6">
    <location>
        <begin position="466"/>
        <end position="580"/>
    </location>
</feature>
<evidence type="ECO:0000259" key="7">
    <source>
        <dbReference type="PROSITE" id="PS51847"/>
    </source>
</evidence>
<dbReference type="GeneID" id="104602118"/>
<dbReference type="AlphaFoldDB" id="A0A1U8AMN6"/>
<keyword evidence="2" id="KW-0813">Transport</keyword>
<dbReference type="PANTHER" id="PTHR47264:SF3">
    <property type="entry name" value="SYNAPTOTAGMIN-5 ISOFORM X1"/>
    <property type="match status" value="1"/>
</dbReference>
<dbReference type="Pfam" id="PF00168">
    <property type="entry name" value="C2"/>
    <property type="match status" value="3"/>
</dbReference>
<evidence type="ECO:0000256" key="5">
    <source>
        <dbReference type="ARBA" id="ARBA00023136"/>
    </source>
</evidence>
<keyword evidence="4" id="KW-0446">Lipid-binding</keyword>
<dbReference type="PANTHER" id="PTHR47264">
    <property type="entry name" value="OS01G0128800 PROTEIN"/>
    <property type="match status" value="1"/>
</dbReference>
<dbReference type="GO" id="GO:0016020">
    <property type="term" value="C:membrane"/>
    <property type="evidence" value="ECO:0007669"/>
    <property type="project" value="UniProtKB-SubCell"/>
</dbReference>
<dbReference type="GO" id="GO:0006869">
    <property type="term" value="P:lipid transport"/>
    <property type="evidence" value="ECO:0007669"/>
    <property type="project" value="UniProtKB-KW"/>
</dbReference>
<evidence type="ECO:0000313" key="9">
    <source>
        <dbReference type="RefSeq" id="XP_010264005.1"/>
    </source>
</evidence>
<dbReference type="eggNOG" id="KOG1012">
    <property type="taxonomic scope" value="Eukaryota"/>
</dbReference>
<organism evidence="8 9">
    <name type="scientific">Nelumbo nucifera</name>
    <name type="common">Sacred lotus</name>
    <dbReference type="NCBI Taxonomy" id="4432"/>
    <lineage>
        <taxon>Eukaryota</taxon>
        <taxon>Viridiplantae</taxon>
        <taxon>Streptophyta</taxon>
        <taxon>Embryophyta</taxon>
        <taxon>Tracheophyta</taxon>
        <taxon>Spermatophyta</taxon>
        <taxon>Magnoliopsida</taxon>
        <taxon>Proteales</taxon>
        <taxon>Nelumbonaceae</taxon>
        <taxon>Nelumbo</taxon>
    </lineage>
</organism>
<dbReference type="STRING" id="4432.A0A1U8AMN6"/>
<comment type="subcellular location">
    <subcellularLocation>
        <location evidence="1">Membrane</location>
    </subcellularLocation>
</comment>
<dbReference type="CDD" id="cd00030">
    <property type="entry name" value="C2"/>
    <property type="match status" value="1"/>
</dbReference>
<dbReference type="RefSeq" id="XP_010264005.1">
    <property type="nucleotide sequence ID" value="XM_010265703.2"/>
</dbReference>
<evidence type="ECO:0000313" key="8">
    <source>
        <dbReference type="Proteomes" id="UP000189703"/>
    </source>
</evidence>
<dbReference type="KEGG" id="nnu:104602118"/>
<sequence length="827" mass="94248">MARNWKRDFYVTEVVEFFNHLMGERPLFSFLLLLVLLAWAVERWVLPFSNWATIAVTIWATLQYGSYQKWLFVEDLNKRWKQTILKTLPMTPLEHCEWLNKLLMEIWSNFINPKLSKMFSSVVEKQLKHRRPRLIEKIELKEFSLGLLPPSFGLHGTHWSTSGDEKIMHMSFDWDTSDMNIVMLAKLARPFLGTTRIVVNSMHIKGDLLLMPVLDGKAVLYSFESTPEVRIGVAFGGSGNQRLSGTELPGVSSWLVNLFTKMLVKTMVEPRRRCYSLPSVDLWKRAVGGLLSVTIVSVNKLVGNNIKASTSRSKQNSMRNGNLEENPDNKVLQTFVEVELEQLIRRTDKSPGSCPRWDATFNMVLHEDSGTLRFLLYECTPRSLKYDYLSSCEIKMKYVADDSTIFWAIGSGTSVLARHVESCGKEVEMVLPFEGPNIGELTVKLMLKEWQFSNGSNILNNSLHASSRESLCGSSGIQSRTGRKLNIIVVEGNNLIGKDKSGKCSPYVKLQYGKVFHRTRTIHHPMNPIWNHKFEFDEIGNGEYLKIKCYSEGPFGYDNIGTARVNLEGLVEGSLRDVWIPLEKAKSGELRLQIEAVRNDDYDRSRSVMAGLGNGWIELVLIEARDLIAADLRGTSDPYVKIQYGSLKKRTKVIYKTLSPQWNQTLKFPDDGSPLVLHVKDHNTVLPRSSIGDCVVEYQGLPPNQMADKWIPLQGVKRGEIHIQITRRIPELQKKSSLDSENPSLSRAYQISAQIRQTMAKVQALLKEGDLERLSLALCEVENLEDVKHEYMLQLETEKTLLLNKINEFGREIYKCSPSLTRKMYGS</sequence>
<dbReference type="OMA" id="EDTMEGY"/>
<keyword evidence="8" id="KW-1185">Reference proteome</keyword>
<feature type="domain" description="SMP-LTD" evidence="7">
    <location>
        <begin position="92"/>
        <end position="278"/>
    </location>
</feature>
<dbReference type="CDD" id="cd21669">
    <property type="entry name" value="SMP_SF"/>
    <property type="match status" value="1"/>
</dbReference>
<proteinExistence type="predicted"/>
<evidence type="ECO:0000256" key="2">
    <source>
        <dbReference type="ARBA" id="ARBA00022448"/>
    </source>
</evidence>
<reference evidence="9" key="1">
    <citation type="submission" date="2025-08" db="UniProtKB">
        <authorList>
            <consortium name="RefSeq"/>
        </authorList>
    </citation>
    <scope>IDENTIFICATION</scope>
</reference>
<evidence type="ECO:0000259" key="6">
    <source>
        <dbReference type="PROSITE" id="PS50004"/>
    </source>
</evidence>
<dbReference type="FunCoup" id="A0A1U8AMN6">
    <property type="interactions" value="1586"/>
</dbReference>
<dbReference type="Proteomes" id="UP000189703">
    <property type="component" value="Unplaced"/>
</dbReference>